<dbReference type="RefSeq" id="WP_201947265.1">
    <property type="nucleotide sequence ID" value="NZ_JAERRJ010000004.1"/>
</dbReference>
<sequence length="105" mass="10693">MADEEVLRAAELDLAVDDELAVAVDTAVAEAEAPSAGPAIQILKGNPTDLELAALVAVFAAASASASGAVVDNGPADNWGRPTLLHRGTTPFSPYAFPGLSHLRD</sequence>
<keyword evidence="2" id="KW-1185">Reference proteome</keyword>
<dbReference type="Pfam" id="PF13822">
    <property type="entry name" value="ACC_epsilon"/>
    <property type="match status" value="1"/>
</dbReference>
<reference evidence="1 2" key="1">
    <citation type="submission" date="2021-01" db="EMBL/GenBank/DDBJ databases">
        <title>WGS of actinomycetes isolated from Thailand.</title>
        <authorList>
            <person name="Thawai C."/>
        </authorList>
    </citation>
    <scope>NUCLEOTIDE SEQUENCE [LARGE SCALE GENOMIC DNA]</scope>
    <source>
        <strain evidence="1 2">LPG 2</strain>
    </source>
</reference>
<name>A0ABS1M369_9NOCA</name>
<proteinExistence type="predicted"/>
<evidence type="ECO:0000313" key="1">
    <source>
        <dbReference type="EMBL" id="MBL1074971.1"/>
    </source>
</evidence>
<organism evidence="1 2">
    <name type="scientific">Nocardia acididurans</name>
    <dbReference type="NCBI Taxonomy" id="2802282"/>
    <lineage>
        <taxon>Bacteria</taxon>
        <taxon>Bacillati</taxon>
        <taxon>Actinomycetota</taxon>
        <taxon>Actinomycetes</taxon>
        <taxon>Mycobacteriales</taxon>
        <taxon>Nocardiaceae</taxon>
        <taxon>Nocardia</taxon>
    </lineage>
</organism>
<dbReference type="InterPro" id="IPR032716">
    <property type="entry name" value="ACC_epsilon"/>
</dbReference>
<gene>
    <name evidence="1" type="ORF">JK358_11260</name>
</gene>
<evidence type="ECO:0000313" key="2">
    <source>
        <dbReference type="Proteomes" id="UP000602198"/>
    </source>
</evidence>
<protein>
    <submittedName>
        <fullName evidence="1">Acyl-CoA carboxylase subunit epsilon</fullName>
    </submittedName>
</protein>
<accession>A0ABS1M369</accession>
<dbReference type="EMBL" id="JAERRJ010000004">
    <property type="protein sequence ID" value="MBL1074971.1"/>
    <property type="molecule type" value="Genomic_DNA"/>
</dbReference>
<comment type="caution">
    <text evidence="1">The sequence shown here is derived from an EMBL/GenBank/DDBJ whole genome shotgun (WGS) entry which is preliminary data.</text>
</comment>
<dbReference type="Proteomes" id="UP000602198">
    <property type="component" value="Unassembled WGS sequence"/>
</dbReference>